<evidence type="ECO:0000256" key="5">
    <source>
        <dbReference type="ARBA" id="ARBA00022679"/>
    </source>
</evidence>
<dbReference type="RefSeq" id="WP_062625542.1">
    <property type="nucleotide sequence ID" value="NZ_AP018738.1"/>
</dbReference>
<organism evidence="8 9">
    <name type="scientific">Ferriphaselus amnicola</name>
    <dbReference type="NCBI Taxonomy" id="1188319"/>
    <lineage>
        <taxon>Bacteria</taxon>
        <taxon>Pseudomonadati</taxon>
        <taxon>Pseudomonadota</taxon>
        <taxon>Betaproteobacteria</taxon>
        <taxon>Nitrosomonadales</taxon>
        <taxon>Gallionellaceae</taxon>
        <taxon>Ferriphaselus</taxon>
    </lineage>
</organism>
<dbReference type="Gene3D" id="3.40.50.150">
    <property type="entry name" value="Vaccinia Virus protein VP39"/>
    <property type="match status" value="1"/>
</dbReference>
<sequence length="218" mass="23995">MNVRHSGIGMTSARTRNRMIERLRTQGITDEVVLAAMNSVPRHMFVDEALATRVYEDVSLPIGHGQTISQPYIVARMIEVLRNGRSLNRVLEIGTGRGYQAAVLGQVAREVFSVERIKPLHDIAVLCLRELGARNVSLRYADGGMGLPEIAPFDAIIMAAAATHVPRELLAQLAVGGRMVLPLGSQEQMLYLIEREEQGFRQTALEPVKFVPLLAGKS</sequence>
<dbReference type="FunFam" id="3.40.50.150:FF:000010">
    <property type="entry name" value="Protein-L-isoaspartate O-methyltransferase"/>
    <property type="match status" value="1"/>
</dbReference>
<keyword evidence="9" id="KW-1185">Reference proteome</keyword>
<protein>
    <recommendedName>
        <fullName evidence="7">Protein-L-isoaspartate O-methyltransferase</fullName>
        <ecNumber evidence="7">2.1.1.77</ecNumber>
    </recommendedName>
    <alternativeName>
        <fullName evidence="7">L-isoaspartyl protein carboxyl methyltransferase</fullName>
    </alternativeName>
    <alternativeName>
        <fullName evidence="7">Protein L-isoaspartyl methyltransferase</fullName>
    </alternativeName>
    <alternativeName>
        <fullName evidence="7">Protein-beta-aspartate methyltransferase</fullName>
        <shortName evidence="7">PIMT</shortName>
    </alternativeName>
</protein>
<keyword evidence="6 7" id="KW-0949">S-adenosyl-L-methionine</keyword>
<proteinExistence type="inferred from homology"/>
<comment type="subcellular location">
    <subcellularLocation>
        <location evidence="1 7">Cytoplasm</location>
    </subcellularLocation>
</comment>
<evidence type="ECO:0000256" key="6">
    <source>
        <dbReference type="ARBA" id="ARBA00022691"/>
    </source>
</evidence>
<keyword evidence="5 7" id="KW-0808">Transferase</keyword>
<dbReference type="GO" id="GO:0005737">
    <property type="term" value="C:cytoplasm"/>
    <property type="evidence" value="ECO:0007669"/>
    <property type="project" value="UniProtKB-SubCell"/>
</dbReference>
<evidence type="ECO:0000313" key="8">
    <source>
        <dbReference type="EMBL" id="BBE50019.1"/>
    </source>
</evidence>
<dbReference type="NCBIfam" id="TIGR00080">
    <property type="entry name" value="pimt"/>
    <property type="match status" value="1"/>
</dbReference>
<comment type="similarity">
    <text evidence="2 7">Belongs to the methyltransferase superfamily. L-isoaspartyl/D-aspartyl protein methyltransferase family.</text>
</comment>
<dbReference type="CDD" id="cd02440">
    <property type="entry name" value="AdoMet_MTases"/>
    <property type="match status" value="1"/>
</dbReference>
<dbReference type="GO" id="GO:0032259">
    <property type="term" value="P:methylation"/>
    <property type="evidence" value="ECO:0007669"/>
    <property type="project" value="UniProtKB-KW"/>
</dbReference>
<feature type="active site" evidence="7">
    <location>
        <position position="69"/>
    </location>
</feature>
<dbReference type="PROSITE" id="PS01279">
    <property type="entry name" value="PCMT"/>
    <property type="match status" value="1"/>
</dbReference>
<comment type="function">
    <text evidence="7">Catalyzes the methyl esterification of L-isoaspartyl residues in peptides and proteins that result from spontaneous decomposition of normal L-aspartyl and L-asparaginyl residues. It plays a role in the repair and/or degradation of damaged proteins.</text>
</comment>
<dbReference type="KEGG" id="fam:OYT1_ch0446"/>
<dbReference type="PANTHER" id="PTHR11579">
    <property type="entry name" value="PROTEIN-L-ISOASPARTATE O-METHYLTRANSFERASE"/>
    <property type="match status" value="1"/>
</dbReference>
<evidence type="ECO:0000256" key="4">
    <source>
        <dbReference type="ARBA" id="ARBA00022603"/>
    </source>
</evidence>
<evidence type="ECO:0000256" key="7">
    <source>
        <dbReference type="HAMAP-Rule" id="MF_00090"/>
    </source>
</evidence>
<evidence type="ECO:0000313" key="9">
    <source>
        <dbReference type="Proteomes" id="UP000033070"/>
    </source>
</evidence>
<evidence type="ECO:0000256" key="3">
    <source>
        <dbReference type="ARBA" id="ARBA00022490"/>
    </source>
</evidence>
<dbReference type="EMBL" id="AP018738">
    <property type="protein sequence ID" value="BBE50019.1"/>
    <property type="molecule type" value="Genomic_DNA"/>
</dbReference>
<comment type="catalytic activity">
    <reaction evidence="7">
        <text>[protein]-L-isoaspartate + S-adenosyl-L-methionine = [protein]-L-isoaspartate alpha-methyl ester + S-adenosyl-L-homocysteine</text>
        <dbReference type="Rhea" id="RHEA:12705"/>
        <dbReference type="Rhea" id="RHEA-COMP:12143"/>
        <dbReference type="Rhea" id="RHEA-COMP:12144"/>
        <dbReference type="ChEBI" id="CHEBI:57856"/>
        <dbReference type="ChEBI" id="CHEBI:59789"/>
        <dbReference type="ChEBI" id="CHEBI:90596"/>
        <dbReference type="ChEBI" id="CHEBI:90598"/>
        <dbReference type="EC" id="2.1.1.77"/>
    </reaction>
</comment>
<evidence type="ECO:0000256" key="1">
    <source>
        <dbReference type="ARBA" id="ARBA00004496"/>
    </source>
</evidence>
<accession>A0A2Z6G9J7</accession>
<name>A0A2Z6G9J7_9PROT</name>
<dbReference type="SUPFAM" id="SSF53335">
    <property type="entry name" value="S-adenosyl-L-methionine-dependent methyltransferases"/>
    <property type="match status" value="1"/>
</dbReference>
<dbReference type="Proteomes" id="UP000033070">
    <property type="component" value="Chromosome"/>
</dbReference>
<dbReference type="GO" id="GO:0004719">
    <property type="term" value="F:protein-L-isoaspartate (D-aspartate) O-methyltransferase activity"/>
    <property type="evidence" value="ECO:0007669"/>
    <property type="project" value="UniProtKB-UniRule"/>
</dbReference>
<dbReference type="InterPro" id="IPR029063">
    <property type="entry name" value="SAM-dependent_MTases_sf"/>
</dbReference>
<dbReference type="Pfam" id="PF01135">
    <property type="entry name" value="PCMT"/>
    <property type="match status" value="1"/>
</dbReference>
<dbReference type="STRING" id="1188319.OYT1_00306"/>
<keyword evidence="4 7" id="KW-0489">Methyltransferase</keyword>
<dbReference type="PANTHER" id="PTHR11579:SF0">
    <property type="entry name" value="PROTEIN-L-ISOASPARTATE(D-ASPARTATE) O-METHYLTRANSFERASE"/>
    <property type="match status" value="1"/>
</dbReference>
<dbReference type="GO" id="GO:0030091">
    <property type="term" value="P:protein repair"/>
    <property type="evidence" value="ECO:0007669"/>
    <property type="project" value="UniProtKB-UniRule"/>
</dbReference>
<dbReference type="HAMAP" id="MF_00090">
    <property type="entry name" value="PIMT"/>
    <property type="match status" value="1"/>
</dbReference>
<dbReference type="EC" id="2.1.1.77" evidence="7"/>
<reference evidence="8 9" key="1">
    <citation type="submission" date="2018-06" db="EMBL/GenBank/DDBJ databases">
        <title>OYT1 Genome Sequencing.</title>
        <authorList>
            <person name="Kato S."/>
            <person name="Itoh T."/>
            <person name="Ohkuma M."/>
        </authorList>
    </citation>
    <scope>NUCLEOTIDE SEQUENCE [LARGE SCALE GENOMIC DNA]</scope>
    <source>
        <strain evidence="8 9">OYT1</strain>
    </source>
</reference>
<keyword evidence="3 7" id="KW-0963">Cytoplasm</keyword>
<dbReference type="NCBIfam" id="NF001453">
    <property type="entry name" value="PRK00312.1"/>
    <property type="match status" value="1"/>
</dbReference>
<evidence type="ECO:0000256" key="2">
    <source>
        <dbReference type="ARBA" id="ARBA00005369"/>
    </source>
</evidence>
<gene>
    <name evidence="7" type="primary">pcm</name>
    <name evidence="8" type="ORF">OYT1_ch0446</name>
</gene>
<dbReference type="AlphaFoldDB" id="A0A2Z6G9J7"/>
<dbReference type="InterPro" id="IPR000682">
    <property type="entry name" value="PCMT"/>
</dbReference>